<dbReference type="PANTHER" id="PTHR42709">
    <property type="entry name" value="ALKALINE PHOSPHATASE LIKE PROTEIN"/>
    <property type="match status" value="1"/>
</dbReference>
<dbReference type="EMBL" id="CADCVM010000479">
    <property type="protein sequence ID" value="CAA9531214.1"/>
    <property type="molecule type" value="Genomic_DNA"/>
</dbReference>
<feature type="transmembrane region" description="Helical" evidence="7">
    <location>
        <begin position="12"/>
        <end position="34"/>
    </location>
</feature>
<feature type="domain" description="VTT" evidence="8">
    <location>
        <begin position="34"/>
        <end position="159"/>
    </location>
</feature>
<evidence type="ECO:0000256" key="6">
    <source>
        <dbReference type="ARBA" id="ARBA00023136"/>
    </source>
</evidence>
<sequence>MLGDVGQLVLDVIGALGYLGLALLLVAENLFPPIPSEVVLPLAGFLVGRGDLNLWGAIFAATFGSVAGALVLYALGRWGGRKLVLRYGQWLRVDEKALGQAEGWFRRYGDWVVLFARVVPLARSIVSIPAGTMEMPVLRFVVLTTLGSAVWNSVLIGAGVILGANWQAVSGWMGSYSDVVLVAATAAVALFLLLRHFRRDVGKGKDRH</sequence>
<dbReference type="GO" id="GO:0005886">
    <property type="term" value="C:plasma membrane"/>
    <property type="evidence" value="ECO:0007669"/>
    <property type="project" value="UniProtKB-SubCell"/>
</dbReference>
<organism evidence="9">
    <name type="scientific">uncultured Rubrobacteraceae bacterium</name>
    <dbReference type="NCBI Taxonomy" id="349277"/>
    <lineage>
        <taxon>Bacteria</taxon>
        <taxon>Bacillati</taxon>
        <taxon>Actinomycetota</taxon>
        <taxon>Rubrobacteria</taxon>
        <taxon>Rubrobacterales</taxon>
        <taxon>Rubrobacteraceae</taxon>
        <taxon>environmental samples</taxon>
    </lineage>
</organism>
<comment type="subcellular location">
    <subcellularLocation>
        <location evidence="1">Cell membrane</location>
        <topology evidence="1">Multi-pass membrane protein</topology>
    </subcellularLocation>
</comment>
<reference evidence="9" key="1">
    <citation type="submission" date="2020-02" db="EMBL/GenBank/DDBJ databases">
        <authorList>
            <person name="Meier V. D."/>
        </authorList>
    </citation>
    <scope>NUCLEOTIDE SEQUENCE</scope>
    <source>
        <strain evidence="9">AVDCRST_MAG05</strain>
    </source>
</reference>
<comment type="similarity">
    <text evidence="2">Belongs to the DedA family.</text>
</comment>
<dbReference type="AlphaFoldDB" id="A0A6J4TSH4"/>
<protein>
    <recommendedName>
        <fullName evidence="8">VTT domain-containing protein</fullName>
    </recommendedName>
</protein>
<dbReference type="Pfam" id="PF09335">
    <property type="entry name" value="VTT_dom"/>
    <property type="match status" value="1"/>
</dbReference>
<feature type="transmembrane region" description="Helical" evidence="7">
    <location>
        <begin position="54"/>
        <end position="76"/>
    </location>
</feature>
<evidence type="ECO:0000256" key="1">
    <source>
        <dbReference type="ARBA" id="ARBA00004651"/>
    </source>
</evidence>
<keyword evidence="6 7" id="KW-0472">Membrane</keyword>
<evidence type="ECO:0000259" key="8">
    <source>
        <dbReference type="Pfam" id="PF09335"/>
    </source>
</evidence>
<keyword evidence="5 7" id="KW-1133">Transmembrane helix</keyword>
<evidence type="ECO:0000256" key="5">
    <source>
        <dbReference type="ARBA" id="ARBA00022989"/>
    </source>
</evidence>
<evidence type="ECO:0000256" key="7">
    <source>
        <dbReference type="SAM" id="Phobius"/>
    </source>
</evidence>
<accession>A0A6J4TSH4</accession>
<proteinExistence type="inferred from homology"/>
<keyword evidence="4 7" id="KW-0812">Transmembrane</keyword>
<dbReference type="PANTHER" id="PTHR42709:SF6">
    <property type="entry name" value="UNDECAPRENYL PHOSPHATE TRANSPORTER A"/>
    <property type="match status" value="1"/>
</dbReference>
<name>A0A6J4TSH4_9ACTN</name>
<feature type="transmembrane region" description="Helical" evidence="7">
    <location>
        <begin position="140"/>
        <end position="164"/>
    </location>
</feature>
<dbReference type="InterPro" id="IPR032816">
    <property type="entry name" value="VTT_dom"/>
</dbReference>
<evidence type="ECO:0000256" key="2">
    <source>
        <dbReference type="ARBA" id="ARBA00010792"/>
    </source>
</evidence>
<evidence type="ECO:0000256" key="4">
    <source>
        <dbReference type="ARBA" id="ARBA00022692"/>
    </source>
</evidence>
<gene>
    <name evidence="9" type="ORF">AVDCRST_MAG05-4449</name>
</gene>
<evidence type="ECO:0000313" key="9">
    <source>
        <dbReference type="EMBL" id="CAA9531214.1"/>
    </source>
</evidence>
<dbReference type="InterPro" id="IPR051311">
    <property type="entry name" value="DedA_domain"/>
</dbReference>
<evidence type="ECO:0000256" key="3">
    <source>
        <dbReference type="ARBA" id="ARBA00022475"/>
    </source>
</evidence>
<keyword evidence="3" id="KW-1003">Cell membrane</keyword>
<feature type="transmembrane region" description="Helical" evidence="7">
    <location>
        <begin position="176"/>
        <end position="194"/>
    </location>
</feature>